<dbReference type="EMBL" id="BEGY01000100">
    <property type="protein sequence ID" value="GAX83488.1"/>
    <property type="molecule type" value="Genomic_DNA"/>
</dbReference>
<dbReference type="SMART" id="SM00401">
    <property type="entry name" value="ZnF_GATA"/>
    <property type="match status" value="1"/>
</dbReference>
<dbReference type="GO" id="GO:0006355">
    <property type="term" value="P:regulation of DNA-templated transcription"/>
    <property type="evidence" value="ECO:0007669"/>
    <property type="project" value="InterPro"/>
</dbReference>
<proteinExistence type="predicted"/>
<organism evidence="4 5">
    <name type="scientific">Chlamydomonas eustigma</name>
    <dbReference type="NCBI Taxonomy" id="1157962"/>
    <lineage>
        <taxon>Eukaryota</taxon>
        <taxon>Viridiplantae</taxon>
        <taxon>Chlorophyta</taxon>
        <taxon>core chlorophytes</taxon>
        <taxon>Chlorophyceae</taxon>
        <taxon>CS clade</taxon>
        <taxon>Chlamydomonadales</taxon>
        <taxon>Chlamydomonadaceae</taxon>
        <taxon>Chlamydomonas</taxon>
    </lineage>
</organism>
<feature type="region of interest" description="Disordered" evidence="2">
    <location>
        <begin position="44"/>
        <end position="80"/>
    </location>
</feature>
<evidence type="ECO:0000313" key="4">
    <source>
        <dbReference type="EMBL" id="GAX83488.1"/>
    </source>
</evidence>
<evidence type="ECO:0000259" key="3">
    <source>
        <dbReference type="PROSITE" id="PS50114"/>
    </source>
</evidence>
<feature type="compositionally biased region" description="Low complexity" evidence="2">
    <location>
        <begin position="241"/>
        <end position="252"/>
    </location>
</feature>
<feature type="domain" description="GATA-type" evidence="3">
    <location>
        <begin position="90"/>
        <end position="128"/>
    </location>
</feature>
<evidence type="ECO:0000313" key="5">
    <source>
        <dbReference type="Proteomes" id="UP000232323"/>
    </source>
</evidence>
<feature type="compositionally biased region" description="Basic and acidic residues" evidence="2">
    <location>
        <begin position="142"/>
        <end position="157"/>
    </location>
</feature>
<protein>
    <recommendedName>
        <fullName evidence="3">GATA-type domain-containing protein</fullName>
    </recommendedName>
</protein>
<keyword evidence="1" id="KW-0863">Zinc-finger</keyword>
<feature type="region of interest" description="Disordered" evidence="2">
    <location>
        <begin position="215"/>
        <end position="280"/>
    </location>
</feature>
<feature type="compositionally biased region" description="Low complexity" evidence="2">
    <location>
        <begin position="59"/>
        <end position="72"/>
    </location>
</feature>
<dbReference type="AlphaFoldDB" id="A0A250XK92"/>
<dbReference type="Gene3D" id="3.30.50.10">
    <property type="entry name" value="Erythroid Transcription Factor GATA-1, subunit A"/>
    <property type="match status" value="1"/>
</dbReference>
<keyword evidence="5" id="KW-1185">Reference proteome</keyword>
<accession>A0A250XK92</accession>
<evidence type="ECO:0000256" key="2">
    <source>
        <dbReference type="SAM" id="MobiDB-lite"/>
    </source>
</evidence>
<dbReference type="CDD" id="cd00202">
    <property type="entry name" value="ZnF_GATA"/>
    <property type="match status" value="1"/>
</dbReference>
<evidence type="ECO:0000256" key="1">
    <source>
        <dbReference type="PROSITE-ProRule" id="PRU00094"/>
    </source>
</evidence>
<dbReference type="InterPro" id="IPR000679">
    <property type="entry name" value="Znf_GATA"/>
</dbReference>
<name>A0A250XK92_9CHLO</name>
<dbReference type="STRING" id="1157962.A0A250XK92"/>
<dbReference type="GO" id="GO:0008270">
    <property type="term" value="F:zinc ion binding"/>
    <property type="evidence" value="ECO:0007669"/>
    <property type="project" value="UniProtKB-KW"/>
</dbReference>
<dbReference type="SUPFAM" id="SSF57716">
    <property type="entry name" value="Glucocorticoid receptor-like (DNA-binding domain)"/>
    <property type="match status" value="1"/>
</dbReference>
<feature type="region of interest" description="Disordered" evidence="2">
    <location>
        <begin position="136"/>
        <end position="173"/>
    </location>
</feature>
<feature type="compositionally biased region" description="Polar residues" evidence="2">
    <location>
        <begin position="215"/>
        <end position="228"/>
    </location>
</feature>
<keyword evidence="1" id="KW-0862">Zinc</keyword>
<sequence>MMAKAVQHSLVSLERSWKVSPEHSDALTYALLETVRLVLEDRQDADNAEDPPDRDEAIEQQSTSSEHTSSESYPLQIHQRKKNTPVKNAALPGGPCAHCGALESPQWRRPLAKKIVLCNACGIYYSRHHTLPKRKKALSTKGHIEPSTHEEDMRDEGMGESEDEDHPIASSPGEVATNTVEMHCDETLTHPSSFLTGLSPLRFTSAGLQASVTDLPSSTTCVSGSSTPVKRHPVIHRRRSSLSGQPPLSQQGTDIACSPPGSVPNSPGIKAPPTTPKKRADDQLDALFDSHHAEDSLAKRAVIRAATAAAGSPIAPHTGWTAGEAWKQLAAVGTHRSVITSPSTSFTHQQPQPLNGLMNPLRPLYQAQQLASLSMEAQKQVASGQQQPPKLSLFMETLLQKTIASAVPRVQRTPSILDAAPSGIIGLPPLQHSQSLPKPASLPEFSAESSSNHDQVAKILIPVCSSRGPRSRAASPLDS</sequence>
<dbReference type="PROSITE" id="PS50114">
    <property type="entry name" value="GATA_ZN_FINGER_2"/>
    <property type="match status" value="1"/>
</dbReference>
<dbReference type="OrthoDB" id="551510at2759"/>
<keyword evidence="1" id="KW-0479">Metal-binding</keyword>
<feature type="compositionally biased region" description="Basic residues" evidence="2">
    <location>
        <begin position="229"/>
        <end position="240"/>
    </location>
</feature>
<dbReference type="Proteomes" id="UP000232323">
    <property type="component" value="Unassembled WGS sequence"/>
</dbReference>
<gene>
    <name evidence="4" type="ORF">CEUSTIGMA_g10913.t1</name>
</gene>
<dbReference type="InterPro" id="IPR013088">
    <property type="entry name" value="Znf_NHR/GATA"/>
</dbReference>
<dbReference type="Pfam" id="PF00320">
    <property type="entry name" value="GATA"/>
    <property type="match status" value="1"/>
</dbReference>
<feature type="compositionally biased region" description="Acidic residues" evidence="2">
    <location>
        <begin position="46"/>
        <end position="58"/>
    </location>
</feature>
<dbReference type="GO" id="GO:0043565">
    <property type="term" value="F:sequence-specific DNA binding"/>
    <property type="evidence" value="ECO:0007669"/>
    <property type="project" value="InterPro"/>
</dbReference>
<reference evidence="4 5" key="1">
    <citation type="submission" date="2017-08" db="EMBL/GenBank/DDBJ databases">
        <title>Acidophilic green algal genome provides insights into adaptation to an acidic environment.</title>
        <authorList>
            <person name="Hirooka S."/>
            <person name="Hirose Y."/>
            <person name="Kanesaki Y."/>
            <person name="Higuchi S."/>
            <person name="Fujiwara T."/>
            <person name="Onuma R."/>
            <person name="Era A."/>
            <person name="Ohbayashi R."/>
            <person name="Uzuka A."/>
            <person name="Nozaki H."/>
            <person name="Yoshikawa H."/>
            <person name="Miyagishima S.Y."/>
        </authorList>
    </citation>
    <scope>NUCLEOTIDE SEQUENCE [LARGE SCALE GENOMIC DNA]</scope>
    <source>
        <strain evidence="4 5">NIES-2499</strain>
    </source>
</reference>
<feature type="region of interest" description="Disordered" evidence="2">
    <location>
        <begin position="428"/>
        <end position="453"/>
    </location>
</feature>
<comment type="caution">
    <text evidence="4">The sequence shown here is derived from an EMBL/GenBank/DDBJ whole genome shotgun (WGS) entry which is preliminary data.</text>
</comment>